<gene>
    <name evidence="9" type="ORF">A2934_00400</name>
</gene>
<sequence>MKNLLKIINTEKLGIFSFLVFLVFTPLLIKIRVVEDVYVEPLVPLLGLGLFFILLSQKRKMGGWWKTTKQIVLPNRLAILYFLLITVLLASFVYGYLLTGIFSSGDLLHLIKYALYFLPFPLAIYAGIFLRRRNVNTTLVLVILVGIITAIFSLVRIFSFIKSGGVVDFWEYSIYNRSVGALGQFFDPLSFTTGITGKAAHGTYGLYATVVLAVCLLITSRFREFSARWLTFFTMAAFIFYASILYTLSRGAIVTAGLVFVGWFVWMFKTKKIRVVVFTIVFLLISSVVLIWANPQVYQKFASTLRFLPSSGQISSNKWGDEWDVSLDPSSAGRLERWEKIIDTFKEKPLFAIFGVGYSTDNLQKFTGVSSTHSLFLDLWARGGILALLLAIAIWIYLLGTVFRFFFSGDSEVRTFGYLLFGFALGWFLDNLISGEQFFSDAPMIAFWGVLGLVESLRQIGKKSLDSAQDRTKVLIALTSADPGGAPQVVYDLLSRARSKDFEFVVAAPQGVFLQKFRKLGYKVFPIRLDRIRLDSFRKFLKVASRERVDLINSHGKGAGLYARKIGFILGVPVVQTFHGLHYDYRNRIARFLYISLEKMLARFTARFINVSSGQEREGLTMKLFPKSKSRVVVNGVDTAVVDRVAVNNTSFRRKLGLGSGDLVVTMIARFDPVKGHERLVGMLPELLKKIPNLKIVFAGDGERRSGTERLTKKLGVSSAVRFLGQRSDVFKIFKVSDAAILSSYHEGMPLTVLEAMACRLPVVGSDVVGIRDLVKDGETGYLVDLEHGSGQLIKSLSKLAKNSLLRRRMGESGRHFVENNFGVDKFVNATLKVYQQALLE</sequence>
<evidence type="ECO:0000256" key="2">
    <source>
        <dbReference type="ARBA" id="ARBA00022692"/>
    </source>
</evidence>
<dbReference type="AlphaFoldDB" id="A0A1G2L6N2"/>
<keyword evidence="3 5" id="KW-1133">Transmembrane helix</keyword>
<dbReference type="InterPro" id="IPR007016">
    <property type="entry name" value="O-antigen_ligase-rel_domated"/>
</dbReference>
<comment type="caution">
    <text evidence="9">The sequence shown here is derived from an EMBL/GenBank/DDBJ whole genome shotgun (WGS) entry which is preliminary data.</text>
</comment>
<dbReference type="InterPro" id="IPR028098">
    <property type="entry name" value="Glyco_trans_4-like_N"/>
</dbReference>
<organism evidence="9 10">
    <name type="scientific">Candidatus Sungbacteria bacterium RIFCSPLOWO2_01_FULL_47_10</name>
    <dbReference type="NCBI Taxonomy" id="1802276"/>
    <lineage>
        <taxon>Bacteria</taxon>
        <taxon>Candidatus Sungiibacteriota</taxon>
    </lineage>
</organism>
<feature type="transmembrane region" description="Helical" evidence="5">
    <location>
        <begin position="12"/>
        <end position="31"/>
    </location>
</feature>
<reference evidence="9 10" key="1">
    <citation type="journal article" date="2016" name="Nat. Commun.">
        <title>Thousands of microbial genomes shed light on interconnected biogeochemical processes in an aquifer system.</title>
        <authorList>
            <person name="Anantharaman K."/>
            <person name="Brown C.T."/>
            <person name="Hug L.A."/>
            <person name="Sharon I."/>
            <person name="Castelle C.J."/>
            <person name="Probst A.J."/>
            <person name="Thomas B.C."/>
            <person name="Singh A."/>
            <person name="Wilkins M.J."/>
            <person name="Karaoz U."/>
            <person name="Brodie E.L."/>
            <person name="Williams K.H."/>
            <person name="Hubbard S.S."/>
            <person name="Banfield J.F."/>
        </authorList>
    </citation>
    <scope>NUCLEOTIDE SEQUENCE [LARGE SCALE GENOMIC DNA]</scope>
</reference>
<evidence type="ECO:0000313" key="10">
    <source>
        <dbReference type="Proteomes" id="UP000177982"/>
    </source>
</evidence>
<evidence type="ECO:0008006" key="11">
    <source>
        <dbReference type="Google" id="ProtNLM"/>
    </source>
</evidence>
<dbReference type="PANTHER" id="PTHR12526">
    <property type="entry name" value="GLYCOSYLTRANSFERASE"/>
    <property type="match status" value="1"/>
</dbReference>
<evidence type="ECO:0000259" key="7">
    <source>
        <dbReference type="Pfam" id="PF04932"/>
    </source>
</evidence>
<feature type="transmembrane region" description="Helical" evidence="5">
    <location>
        <begin position="415"/>
        <end position="433"/>
    </location>
</feature>
<feature type="transmembrane region" description="Helical" evidence="5">
    <location>
        <begin position="139"/>
        <end position="161"/>
    </location>
</feature>
<comment type="subcellular location">
    <subcellularLocation>
        <location evidence="1">Membrane</location>
        <topology evidence="1">Multi-pass membrane protein</topology>
    </subcellularLocation>
</comment>
<name>A0A1G2L6N2_9BACT</name>
<dbReference type="Gene3D" id="3.40.50.2000">
    <property type="entry name" value="Glycogen Phosphorylase B"/>
    <property type="match status" value="2"/>
</dbReference>
<feature type="domain" description="Glycosyltransferase subfamily 4-like N-terminal" evidence="8">
    <location>
        <begin position="483"/>
        <end position="640"/>
    </location>
</feature>
<feature type="transmembrane region" description="Helical" evidence="5">
    <location>
        <begin position="275"/>
        <end position="293"/>
    </location>
</feature>
<dbReference type="GO" id="GO:0016757">
    <property type="term" value="F:glycosyltransferase activity"/>
    <property type="evidence" value="ECO:0007669"/>
    <property type="project" value="InterPro"/>
</dbReference>
<keyword evidence="4 5" id="KW-0472">Membrane</keyword>
<proteinExistence type="predicted"/>
<feature type="transmembrane region" description="Helical" evidence="5">
    <location>
        <begin position="77"/>
        <end position="98"/>
    </location>
</feature>
<feature type="transmembrane region" description="Helical" evidence="5">
    <location>
        <begin position="252"/>
        <end position="268"/>
    </location>
</feature>
<evidence type="ECO:0000256" key="4">
    <source>
        <dbReference type="ARBA" id="ARBA00023136"/>
    </source>
</evidence>
<protein>
    <recommendedName>
        <fullName evidence="11">Glycosyltransferase subfamily 4-like N-terminal domain-containing protein</fullName>
    </recommendedName>
</protein>
<keyword evidence="2 5" id="KW-0812">Transmembrane</keyword>
<dbReference type="SUPFAM" id="SSF53756">
    <property type="entry name" value="UDP-Glycosyltransferase/glycogen phosphorylase"/>
    <property type="match status" value="1"/>
</dbReference>
<feature type="transmembrane region" description="Helical" evidence="5">
    <location>
        <begin position="204"/>
        <end position="222"/>
    </location>
</feature>
<dbReference type="Proteomes" id="UP000177982">
    <property type="component" value="Unassembled WGS sequence"/>
</dbReference>
<evidence type="ECO:0000256" key="1">
    <source>
        <dbReference type="ARBA" id="ARBA00004141"/>
    </source>
</evidence>
<evidence type="ECO:0000313" key="9">
    <source>
        <dbReference type="EMBL" id="OHA07295.1"/>
    </source>
</evidence>
<dbReference type="Pfam" id="PF00534">
    <property type="entry name" value="Glycos_transf_1"/>
    <property type="match status" value="1"/>
</dbReference>
<feature type="transmembrane region" description="Helical" evidence="5">
    <location>
        <begin position="37"/>
        <end position="56"/>
    </location>
</feature>
<feature type="domain" description="Glycosyl transferase family 1" evidence="6">
    <location>
        <begin position="651"/>
        <end position="816"/>
    </location>
</feature>
<accession>A0A1G2L6N2</accession>
<dbReference type="InterPro" id="IPR001296">
    <property type="entry name" value="Glyco_trans_1"/>
</dbReference>
<feature type="transmembrane region" description="Helical" evidence="5">
    <location>
        <begin position="229"/>
        <end position="246"/>
    </location>
</feature>
<dbReference type="GO" id="GO:0016020">
    <property type="term" value="C:membrane"/>
    <property type="evidence" value="ECO:0007669"/>
    <property type="project" value="UniProtKB-SubCell"/>
</dbReference>
<evidence type="ECO:0000259" key="8">
    <source>
        <dbReference type="Pfam" id="PF13439"/>
    </source>
</evidence>
<dbReference type="Pfam" id="PF04932">
    <property type="entry name" value="Wzy_C"/>
    <property type="match status" value="1"/>
</dbReference>
<evidence type="ECO:0000256" key="5">
    <source>
        <dbReference type="SAM" id="Phobius"/>
    </source>
</evidence>
<feature type="transmembrane region" description="Helical" evidence="5">
    <location>
        <begin position="379"/>
        <end position="403"/>
    </location>
</feature>
<evidence type="ECO:0000259" key="6">
    <source>
        <dbReference type="Pfam" id="PF00534"/>
    </source>
</evidence>
<feature type="transmembrane region" description="Helical" evidence="5">
    <location>
        <begin position="110"/>
        <end position="130"/>
    </location>
</feature>
<dbReference type="EMBL" id="MHQO01000012">
    <property type="protein sequence ID" value="OHA07295.1"/>
    <property type="molecule type" value="Genomic_DNA"/>
</dbReference>
<evidence type="ECO:0000256" key="3">
    <source>
        <dbReference type="ARBA" id="ARBA00022989"/>
    </source>
</evidence>
<feature type="domain" description="O-antigen ligase-related" evidence="7">
    <location>
        <begin position="236"/>
        <end position="391"/>
    </location>
</feature>
<dbReference type="Pfam" id="PF13439">
    <property type="entry name" value="Glyco_transf_4"/>
    <property type="match status" value="1"/>
</dbReference>